<comment type="caution">
    <text evidence="4">The sequence shown here is derived from an EMBL/GenBank/DDBJ whole genome shotgun (WGS) entry which is preliminary data.</text>
</comment>
<dbReference type="Proteomes" id="UP001345013">
    <property type="component" value="Unassembled WGS sequence"/>
</dbReference>
<dbReference type="InterPro" id="IPR019442">
    <property type="entry name" value="THADA/TRM732_DUF2428"/>
</dbReference>
<dbReference type="InterPro" id="IPR016024">
    <property type="entry name" value="ARM-type_fold"/>
</dbReference>
<protein>
    <recommendedName>
        <fullName evidence="6">DUF2428 domain-containing protein</fullName>
    </recommendedName>
</protein>
<reference evidence="4 5" key="1">
    <citation type="submission" date="2023-08" db="EMBL/GenBank/DDBJ databases">
        <title>Black Yeasts Isolated from many extreme environments.</title>
        <authorList>
            <person name="Coleine C."/>
            <person name="Stajich J.E."/>
            <person name="Selbmann L."/>
        </authorList>
    </citation>
    <scope>NUCLEOTIDE SEQUENCE [LARGE SCALE GENOMIC DNA]</scope>
    <source>
        <strain evidence="4 5">CCFEE 5885</strain>
    </source>
</reference>
<comment type="similarity">
    <text evidence="1">Belongs to the THADA family.</text>
</comment>
<feature type="domain" description="tRNA (32-2'-O)-methyltransferase regulator THADA-like TPR repeats region" evidence="3">
    <location>
        <begin position="260"/>
        <end position="465"/>
    </location>
</feature>
<evidence type="ECO:0000256" key="1">
    <source>
        <dbReference type="ARBA" id="ARBA00010409"/>
    </source>
</evidence>
<dbReference type="PANTHER" id="PTHR14387">
    <property type="entry name" value="THADA/DEATH RECEPTOR INTERACTING PROTEIN"/>
    <property type="match status" value="1"/>
</dbReference>
<name>A0ABR0KM25_9EURO</name>
<keyword evidence="5" id="KW-1185">Reference proteome</keyword>
<dbReference type="InterPro" id="IPR051954">
    <property type="entry name" value="tRNA_methyltransferase_THADA"/>
</dbReference>
<evidence type="ECO:0000259" key="3">
    <source>
        <dbReference type="Pfam" id="PF25150"/>
    </source>
</evidence>
<dbReference type="SUPFAM" id="SSF48371">
    <property type="entry name" value="ARM repeat"/>
    <property type="match status" value="2"/>
</dbReference>
<organism evidence="4 5">
    <name type="scientific">Lithohypha guttulata</name>
    <dbReference type="NCBI Taxonomy" id="1690604"/>
    <lineage>
        <taxon>Eukaryota</taxon>
        <taxon>Fungi</taxon>
        <taxon>Dikarya</taxon>
        <taxon>Ascomycota</taxon>
        <taxon>Pezizomycotina</taxon>
        <taxon>Eurotiomycetes</taxon>
        <taxon>Chaetothyriomycetidae</taxon>
        <taxon>Chaetothyriales</taxon>
        <taxon>Trichomeriaceae</taxon>
        <taxon>Lithohypha</taxon>
    </lineage>
</organism>
<dbReference type="EMBL" id="JAVRRG010000007">
    <property type="protein sequence ID" value="KAK5100269.1"/>
    <property type="molecule type" value="Genomic_DNA"/>
</dbReference>
<feature type="domain" description="DUF2428" evidence="2">
    <location>
        <begin position="637"/>
        <end position="866"/>
    </location>
</feature>
<sequence>MASTVGVLSIEHLNKLTRNNKNETPGARYYETIGHAQQLWSDLLATVHDPSVSERHMTAACNAVCFVTRKCSRSASDEVRSFSLSSSTWGQAFDAARCAFATGKNKPALQVLDTLAYLAEANPEKEVVAMSVGESATEMVKIVFNQRPKKSLKEACIVLYFFLKKLSDFMSFSDVLQHAFQKTRLNFLRLCHTHAIGKPTIDRQTDPEWFAFVLSLLMAMRVAESRSATLKLLSLLSTVSVPGRGTDLVGLMNEAIEVYSAADETALEDVSRDVLPSILTSSEQYHKFLAEQTDKAASSEPAAQVALALLEFGKRQGFVHQDELPALINATLFKSCDQSYSGFNKLLSNASAAIRLRTCELLTSSVSPKVPVPTAALTCLASSLHFLHDDTDAFHRGELLSTFRRFLKRLRLSRSVLDRTLQSSQLSKVDEFLYNYAAFLRAELAPQLSYARHILALGIVCFIAEGSIAGDHALPRPIMADGTLLRPLFRLVLDPYDDVRTTAAQALSYAQVLGATEPAVATTFKDVVDTLEPIACASILAAATKRGDHADALGRITGLMHSAGTLDSSEVASGSDNTYDSDIDLHSLTQQFCAYIKSIEAFDISAEYPLHGNILGISYVIRGMNFGGALSPAAVLQEGLLGACQRVWELSQTHLCVDSPEIEVEPTDEAASLGPKDALAYAWRALRDSNLLLQAILESLAPNMRLLETIGSMCSEQLALLRHRGAFSTVAQTFVLCSHKARNSKDTQTRALIGHWFGRALDELERQADKLTRRSAGLPAMFTALLHPHDHEQFLTSFEALAKIAIQDAPQANEALSQDKLRLPQVHALNCVKDIMTASRFRTMTEPLVVSTINMATKCMGSPIWAVKNCGLMLLRASISRLDPDTTLGASEAGISQRETSFPTLWPFDIALALLQKDVHQARLESGLQQETVGSTEAHAGSAEAEFAGLDLLGRLLLTEHERTTAKKAVTRKLGHELWHIRAQAARLLADITLQGEEFTTLCEVLNDLAFRTSMNEGHGRFLAAQNLLSGMHDDLQTQENLTRIVELLVDVVATSTVNKSSMLAAVWLEIATTLCEYASNIPGEQTKLYIAFERHILSMTRSNEQANALFDRACALFIVSARGAIELQGVEKFSSKLVNDEDVTLHVFSHAQPSVLTGALNPVTTLWRPATSGQTSYDVRAAVLSVSSSLLLSSDLAPHEAIQLMDFKSLISRDLRNAQLRFYTCLAGQIWSRQSEDDLLKLKASANNFCIHLRAAANDELEDTTRRAAIEALEQWRNIQGVPEMLDRLLGSAGKLEIVSLLYDLLNDDDDEIRCAAAGMTGRLKTCQAAEDNTLRATDVLCAAASRQTLRRQLLHQFGETVALRLECWRRILGIKMTVARSRLRTAISFHLERHGVSQQLRDILAAANDLFAEEKPNLYVDDINELRVWAEMLVKITLDVSDTVPSAKPWVSDGLQDLTSALLKRDLGSSMHYSADFERLMIRVITVARIIGVFKAELHDLQELCISADMSETVLLAFTRSLK</sequence>
<evidence type="ECO:0000313" key="4">
    <source>
        <dbReference type="EMBL" id="KAK5100269.1"/>
    </source>
</evidence>
<proteinExistence type="inferred from homology"/>
<dbReference type="Pfam" id="PF25150">
    <property type="entry name" value="TPR_Trm732"/>
    <property type="match status" value="1"/>
</dbReference>
<evidence type="ECO:0008006" key="6">
    <source>
        <dbReference type="Google" id="ProtNLM"/>
    </source>
</evidence>
<dbReference type="Pfam" id="PF10350">
    <property type="entry name" value="DUF2428"/>
    <property type="match status" value="1"/>
</dbReference>
<dbReference type="PANTHER" id="PTHR14387:SF0">
    <property type="entry name" value="DUF2428 DOMAIN-CONTAINING PROTEIN"/>
    <property type="match status" value="1"/>
</dbReference>
<evidence type="ECO:0000313" key="5">
    <source>
        <dbReference type="Proteomes" id="UP001345013"/>
    </source>
</evidence>
<gene>
    <name evidence="4" type="ORF">LTR24_001064</name>
</gene>
<accession>A0ABR0KM25</accession>
<evidence type="ECO:0000259" key="2">
    <source>
        <dbReference type="Pfam" id="PF10350"/>
    </source>
</evidence>
<dbReference type="Pfam" id="PF26523">
    <property type="entry name" value="Trm732_C"/>
    <property type="match status" value="1"/>
</dbReference>
<dbReference type="InterPro" id="IPR056843">
    <property type="entry name" value="THADA-like_TPR"/>
</dbReference>